<keyword evidence="2" id="KW-1133">Transmembrane helix</keyword>
<dbReference type="PANTHER" id="PTHR20974">
    <property type="entry name" value="UPF0585 PROTEIN CG18661"/>
    <property type="match status" value="1"/>
</dbReference>
<accession>A0ABW8K5S1</accession>
<evidence type="ECO:0000313" key="4">
    <source>
        <dbReference type="Proteomes" id="UP001620408"/>
    </source>
</evidence>
<feature type="region of interest" description="Disordered" evidence="1">
    <location>
        <begin position="76"/>
        <end position="95"/>
    </location>
</feature>
<comment type="caution">
    <text evidence="3">The sequence shown here is derived from an EMBL/GenBank/DDBJ whole genome shotgun (WGS) entry which is preliminary data.</text>
</comment>
<name>A0ABW8K5S1_9GAMM</name>
<dbReference type="EMBL" id="JADIKD010000009">
    <property type="protein sequence ID" value="MFK2917243.1"/>
    <property type="molecule type" value="Genomic_DNA"/>
</dbReference>
<dbReference type="InterPro" id="IPR010342">
    <property type="entry name" value="DUF938"/>
</dbReference>
<dbReference type="PANTHER" id="PTHR20974:SF0">
    <property type="entry name" value="UPF0585 PROTEIN CG18661"/>
    <property type="match status" value="1"/>
</dbReference>
<protein>
    <submittedName>
        <fullName evidence="3">DUF938 domain-containing protein</fullName>
    </submittedName>
</protein>
<dbReference type="Pfam" id="PF06080">
    <property type="entry name" value="DUF938"/>
    <property type="match status" value="1"/>
</dbReference>
<evidence type="ECO:0000256" key="2">
    <source>
        <dbReference type="SAM" id="Phobius"/>
    </source>
</evidence>
<keyword evidence="4" id="KW-1185">Reference proteome</keyword>
<gene>
    <name evidence="3" type="ORF">ISS97_08205</name>
</gene>
<dbReference type="Proteomes" id="UP001620408">
    <property type="component" value="Unassembled WGS sequence"/>
</dbReference>
<keyword evidence="2" id="KW-0472">Membrane</keyword>
<evidence type="ECO:0000256" key="1">
    <source>
        <dbReference type="SAM" id="MobiDB-lite"/>
    </source>
</evidence>
<organism evidence="3 4">
    <name type="scientific">Dyella koreensis</name>
    <dbReference type="NCBI Taxonomy" id="311235"/>
    <lineage>
        <taxon>Bacteria</taxon>
        <taxon>Pseudomonadati</taxon>
        <taxon>Pseudomonadota</taxon>
        <taxon>Gammaproteobacteria</taxon>
        <taxon>Lysobacterales</taxon>
        <taxon>Rhodanobacteraceae</taxon>
        <taxon>Dyella</taxon>
    </lineage>
</organism>
<proteinExistence type="predicted"/>
<keyword evidence="2" id="KW-0812">Transmembrane</keyword>
<dbReference type="InterPro" id="IPR029063">
    <property type="entry name" value="SAM-dependent_MTases_sf"/>
</dbReference>
<sequence>MPARAKVTGIRDPRGPDHGRLSALAVTAGVLLATGVAGAGALPHRVADLAAAASARHHRHRRVLLSGRLADASGTRAARQTRLSGVEKPNSPSCERNRDPILAVLRQHFADRQRVLEIGSGTGQHAVYFAGAMPQLSWQCSDRAENLPGIRLWLEEAALPNTPEPLELDVGGHWPAQRYDAVFSANTLHIMAWDEVEALFAHLPRITTGDAQLAIYGPFNYDGRYTSDSNAAFDEWLKARGAHMGIRDAAEVDALATKSGFDLIADIAMPANNRCRIWQRR</sequence>
<dbReference type="Gene3D" id="3.40.50.150">
    <property type="entry name" value="Vaccinia Virus protein VP39"/>
    <property type="match status" value="1"/>
</dbReference>
<reference evidence="3 4" key="1">
    <citation type="submission" date="2020-10" db="EMBL/GenBank/DDBJ databases">
        <title>Phylogeny of dyella-like bacteria.</title>
        <authorList>
            <person name="Fu J."/>
        </authorList>
    </citation>
    <scope>NUCLEOTIDE SEQUENCE [LARGE SCALE GENOMIC DNA]</scope>
    <source>
        <strain evidence="3 4">BB4</strain>
    </source>
</reference>
<evidence type="ECO:0000313" key="3">
    <source>
        <dbReference type="EMBL" id="MFK2917243.1"/>
    </source>
</evidence>
<feature type="transmembrane region" description="Helical" evidence="2">
    <location>
        <begin position="21"/>
        <end position="42"/>
    </location>
</feature>
<dbReference type="SUPFAM" id="SSF53335">
    <property type="entry name" value="S-adenosyl-L-methionine-dependent methyltransferases"/>
    <property type="match status" value="1"/>
</dbReference>